<evidence type="ECO:0000256" key="9">
    <source>
        <dbReference type="ARBA" id="ARBA00022777"/>
    </source>
</evidence>
<dbReference type="Gene3D" id="3.30.450.20">
    <property type="entry name" value="PAS domain"/>
    <property type="match status" value="2"/>
</dbReference>
<dbReference type="AlphaFoldDB" id="A0A2V1JYT1"/>
<evidence type="ECO:0000256" key="1">
    <source>
        <dbReference type="ARBA" id="ARBA00000085"/>
    </source>
</evidence>
<keyword evidence="17" id="KW-1185">Reference proteome</keyword>
<gene>
    <name evidence="16" type="ORF">DD235_06305</name>
</gene>
<dbReference type="GO" id="GO:0005524">
    <property type="term" value="F:ATP binding"/>
    <property type="evidence" value="ECO:0007669"/>
    <property type="project" value="UniProtKB-KW"/>
</dbReference>
<keyword evidence="6" id="KW-0808">Transferase</keyword>
<dbReference type="InterPro" id="IPR005467">
    <property type="entry name" value="His_kinase_dom"/>
</dbReference>
<dbReference type="SUPFAM" id="SSF55874">
    <property type="entry name" value="ATPase domain of HSP90 chaperone/DNA topoisomerase II/histidine kinase"/>
    <property type="match status" value="1"/>
</dbReference>
<dbReference type="RefSeq" id="WP_109061218.1">
    <property type="nucleotide sequence ID" value="NZ_QETA01000002.1"/>
</dbReference>
<comment type="caution">
    <text evidence="16">The sequence shown here is derived from an EMBL/GenBank/DDBJ whole genome shotgun (WGS) entry which is preliminary data.</text>
</comment>
<proteinExistence type="predicted"/>
<keyword evidence="8" id="KW-0547">Nucleotide-binding</keyword>
<dbReference type="Gene3D" id="3.30.565.10">
    <property type="entry name" value="Histidine kinase-like ATPase, C-terminal domain"/>
    <property type="match status" value="1"/>
</dbReference>
<dbReference type="Proteomes" id="UP000245212">
    <property type="component" value="Unassembled WGS sequence"/>
</dbReference>
<evidence type="ECO:0000313" key="16">
    <source>
        <dbReference type="EMBL" id="PWF23939.1"/>
    </source>
</evidence>
<dbReference type="Pfam" id="PF00512">
    <property type="entry name" value="HisKA"/>
    <property type="match status" value="1"/>
</dbReference>
<dbReference type="Pfam" id="PF02518">
    <property type="entry name" value="HATPase_c"/>
    <property type="match status" value="1"/>
</dbReference>
<dbReference type="PANTHER" id="PTHR43065">
    <property type="entry name" value="SENSOR HISTIDINE KINASE"/>
    <property type="match status" value="1"/>
</dbReference>
<evidence type="ECO:0000256" key="10">
    <source>
        <dbReference type="ARBA" id="ARBA00022840"/>
    </source>
</evidence>
<evidence type="ECO:0000256" key="8">
    <source>
        <dbReference type="ARBA" id="ARBA00022741"/>
    </source>
</evidence>
<keyword evidence="14" id="KW-0472">Membrane</keyword>
<dbReference type="CDD" id="cd00082">
    <property type="entry name" value="HisKA"/>
    <property type="match status" value="1"/>
</dbReference>
<keyword evidence="13" id="KW-0175">Coiled coil</keyword>
<evidence type="ECO:0000256" key="2">
    <source>
        <dbReference type="ARBA" id="ARBA00004651"/>
    </source>
</evidence>
<dbReference type="PANTHER" id="PTHR43065:SF46">
    <property type="entry name" value="C4-DICARBOXYLATE TRANSPORT SENSOR PROTEIN DCTB"/>
    <property type="match status" value="1"/>
</dbReference>
<dbReference type="InterPro" id="IPR017055">
    <property type="entry name" value="Sig_transdc_His_kinase_DctB"/>
</dbReference>
<dbReference type="InterPro" id="IPR029151">
    <property type="entry name" value="Sensor-like_sf"/>
</dbReference>
<keyword evidence="9" id="KW-0418">Kinase</keyword>
<evidence type="ECO:0000256" key="5">
    <source>
        <dbReference type="ARBA" id="ARBA00022553"/>
    </source>
</evidence>
<dbReference type="InterPro" id="IPR036097">
    <property type="entry name" value="HisK_dim/P_sf"/>
</dbReference>
<keyword evidence="11 14" id="KW-1133">Transmembrane helix</keyword>
<evidence type="ECO:0000256" key="6">
    <source>
        <dbReference type="ARBA" id="ARBA00022679"/>
    </source>
</evidence>
<evidence type="ECO:0000256" key="12">
    <source>
        <dbReference type="ARBA" id="ARBA00023012"/>
    </source>
</evidence>
<feature type="domain" description="Histidine kinase" evidence="15">
    <location>
        <begin position="384"/>
        <end position="596"/>
    </location>
</feature>
<reference evidence="17" key="1">
    <citation type="submission" date="2018-05" db="EMBL/GenBank/DDBJ databases">
        <authorList>
            <person name="Li Y."/>
        </authorList>
    </citation>
    <scope>NUCLEOTIDE SEQUENCE [LARGE SCALE GENOMIC DNA]</scope>
    <source>
        <strain evidence="17">3d-2-2</strain>
    </source>
</reference>
<evidence type="ECO:0000256" key="11">
    <source>
        <dbReference type="ARBA" id="ARBA00022989"/>
    </source>
</evidence>
<name>A0A2V1JYT1_9BURK</name>
<dbReference type="PIRSF" id="PIRSF036431">
    <property type="entry name" value="STHK_DctB"/>
    <property type="match status" value="1"/>
</dbReference>
<dbReference type="InterPro" id="IPR003661">
    <property type="entry name" value="HisK_dim/P_dom"/>
</dbReference>
<dbReference type="GO" id="GO:0005886">
    <property type="term" value="C:plasma membrane"/>
    <property type="evidence" value="ECO:0007669"/>
    <property type="project" value="UniProtKB-SubCell"/>
</dbReference>
<evidence type="ECO:0000256" key="3">
    <source>
        <dbReference type="ARBA" id="ARBA00012438"/>
    </source>
</evidence>
<feature type="coiled-coil region" evidence="13">
    <location>
        <begin position="327"/>
        <end position="368"/>
    </location>
</feature>
<keyword evidence="12" id="KW-0902">Two-component regulatory system</keyword>
<comment type="catalytic activity">
    <reaction evidence="1">
        <text>ATP + protein L-histidine = ADP + protein N-phospho-L-histidine.</text>
        <dbReference type="EC" id="2.7.13.3"/>
    </reaction>
</comment>
<keyword evidence="10" id="KW-0067">ATP-binding</keyword>
<comment type="subcellular location">
    <subcellularLocation>
        <location evidence="2">Cell membrane</location>
        <topology evidence="2">Multi-pass membrane protein</topology>
    </subcellularLocation>
</comment>
<feature type="transmembrane region" description="Helical" evidence="14">
    <location>
        <begin position="293"/>
        <end position="313"/>
    </location>
</feature>
<dbReference type="CDD" id="cd12914">
    <property type="entry name" value="PDC1_DGC_like"/>
    <property type="match status" value="1"/>
</dbReference>
<evidence type="ECO:0000313" key="17">
    <source>
        <dbReference type="Proteomes" id="UP000245212"/>
    </source>
</evidence>
<sequence>MTQVSPRHGLRAVLRRRLPALFCTLLLLVAAGGAYIGMSRHAEAQLARDAQLRLSLVADTLNAAIKRIAGIPPLVGATGMVQSLLQHPDDENIRNATNDLLARTARANDLDDLFILDAQGVTQASSNFGETGSFVGKDYSFRPYFQIARKNEQPVVSYYGVGVTTGRPGYFLASRIAFGPGPEDFGVAVAKTEFSRLESSWAEGGEHVLVSDADDVVFLSADPQFRYRPLKHLSHATLDTLNVEQRYARHAPGVVIDLLRDLPEGAIATREVPGTAWQITAVLPRGDRQWQPLAAALAVLLAGLLATLVALTISQQRARRTADQRIKQDLERRVEERAAELVEAMSRLEAEMVERRQSEAELSKARDELIQAGKLASMGQAFAGLAHEINQPLAALKTYLSSTKLLIARGDTDSAAANLGIMDETVERLVQLSGDLKHLSRRSDNRLVEVDLAATAQRVIGLMRFRIRDAGASVRETLDDDVQVVADQAHIEQIILNLLKNAVDVAADATCKDIMVQASLQNGMACLSVGDCGPGVPESARGRLFEPFFTTKGVGKGLGLGLAISYAIARDHGGVLRYERTPAGQTWFHLVLPARPATGQQEQHA</sequence>
<dbReference type="EMBL" id="QETA01000002">
    <property type="protein sequence ID" value="PWF23939.1"/>
    <property type="molecule type" value="Genomic_DNA"/>
</dbReference>
<dbReference type="InterPro" id="IPR036890">
    <property type="entry name" value="HATPase_C_sf"/>
</dbReference>
<dbReference type="Gene3D" id="1.10.287.130">
    <property type="match status" value="1"/>
</dbReference>
<evidence type="ECO:0000256" key="4">
    <source>
        <dbReference type="ARBA" id="ARBA00022475"/>
    </source>
</evidence>
<dbReference type="SMART" id="SM00388">
    <property type="entry name" value="HisKA"/>
    <property type="match status" value="1"/>
</dbReference>
<protein>
    <recommendedName>
        <fullName evidence="3">histidine kinase</fullName>
        <ecNumber evidence="3">2.7.13.3</ecNumber>
    </recommendedName>
</protein>
<dbReference type="PROSITE" id="PS50109">
    <property type="entry name" value="HIS_KIN"/>
    <property type="match status" value="1"/>
</dbReference>
<accession>A0A2V1JYT1</accession>
<dbReference type="InterPro" id="IPR004358">
    <property type="entry name" value="Sig_transdc_His_kin-like_C"/>
</dbReference>
<organism evidence="16 17">
    <name type="scientific">Corticimicrobacter populi</name>
    <dbReference type="NCBI Taxonomy" id="2175229"/>
    <lineage>
        <taxon>Bacteria</taxon>
        <taxon>Pseudomonadati</taxon>
        <taxon>Pseudomonadota</taxon>
        <taxon>Betaproteobacteria</taxon>
        <taxon>Burkholderiales</taxon>
        <taxon>Alcaligenaceae</taxon>
        <taxon>Corticimicrobacter</taxon>
    </lineage>
</organism>
<keyword evidence="4" id="KW-1003">Cell membrane</keyword>
<evidence type="ECO:0000256" key="14">
    <source>
        <dbReference type="SAM" id="Phobius"/>
    </source>
</evidence>
<dbReference type="GO" id="GO:0000155">
    <property type="term" value="F:phosphorelay sensor kinase activity"/>
    <property type="evidence" value="ECO:0007669"/>
    <property type="project" value="InterPro"/>
</dbReference>
<evidence type="ECO:0000256" key="7">
    <source>
        <dbReference type="ARBA" id="ARBA00022692"/>
    </source>
</evidence>
<keyword evidence="7 14" id="KW-0812">Transmembrane</keyword>
<dbReference type="SUPFAM" id="SSF47384">
    <property type="entry name" value="Homodimeric domain of signal transducing histidine kinase"/>
    <property type="match status" value="1"/>
</dbReference>
<evidence type="ECO:0000256" key="13">
    <source>
        <dbReference type="SAM" id="Coils"/>
    </source>
</evidence>
<dbReference type="EC" id="2.7.13.3" evidence="3"/>
<dbReference type="InterPro" id="IPR003594">
    <property type="entry name" value="HATPase_dom"/>
</dbReference>
<dbReference type="SMART" id="SM00387">
    <property type="entry name" value="HATPase_c"/>
    <property type="match status" value="1"/>
</dbReference>
<evidence type="ECO:0000259" key="15">
    <source>
        <dbReference type="PROSITE" id="PS50109"/>
    </source>
</evidence>
<keyword evidence="5" id="KW-0597">Phosphoprotein</keyword>
<dbReference type="SUPFAM" id="SSF103190">
    <property type="entry name" value="Sensory domain-like"/>
    <property type="match status" value="1"/>
</dbReference>
<dbReference type="PRINTS" id="PR00344">
    <property type="entry name" value="BCTRLSENSOR"/>
</dbReference>